<dbReference type="GeneID" id="89971538"/>
<dbReference type="Proteomes" id="UP001358417">
    <property type="component" value="Unassembled WGS sequence"/>
</dbReference>
<organism evidence="1 2">
    <name type="scientific">Exophiala bonariae</name>
    <dbReference type="NCBI Taxonomy" id="1690606"/>
    <lineage>
        <taxon>Eukaryota</taxon>
        <taxon>Fungi</taxon>
        <taxon>Dikarya</taxon>
        <taxon>Ascomycota</taxon>
        <taxon>Pezizomycotina</taxon>
        <taxon>Eurotiomycetes</taxon>
        <taxon>Chaetothyriomycetidae</taxon>
        <taxon>Chaetothyriales</taxon>
        <taxon>Herpotrichiellaceae</taxon>
        <taxon>Exophiala</taxon>
    </lineage>
</organism>
<dbReference type="SUPFAM" id="SSF51735">
    <property type="entry name" value="NAD(P)-binding Rossmann-fold domains"/>
    <property type="match status" value="1"/>
</dbReference>
<keyword evidence="2" id="KW-1185">Reference proteome</keyword>
<dbReference type="PANTHER" id="PTHR43976">
    <property type="entry name" value="SHORT CHAIN DEHYDROGENASE"/>
    <property type="match status" value="1"/>
</dbReference>
<evidence type="ECO:0000313" key="2">
    <source>
        <dbReference type="Proteomes" id="UP001358417"/>
    </source>
</evidence>
<dbReference type="InterPro" id="IPR051911">
    <property type="entry name" value="SDR_oxidoreductase"/>
</dbReference>
<comment type="caution">
    <text evidence="1">The sequence shown here is derived from an EMBL/GenBank/DDBJ whole genome shotgun (WGS) entry which is preliminary data.</text>
</comment>
<dbReference type="InterPro" id="IPR036291">
    <property type="entry name" value="NAD(P)-bd_dom_sf"/>
</dbReference>
<dbReference type="InterPro" id="IPR002347">
    <property type="entry name" value="SDR_fam"/>
</dbReference>
<accession>A0AAV9NAE6</accession>
<reference evidence="1 2" key="1">
    <citation type="submission" date="2023-08" db="EMBL/GenBank/DDBJ databases">
        <title>Black Yeasts Isolated from many extreme environments.</title>
        <authorList>
            <person name="Coleine C."/>
            <person name="Stajich J.E."/>
            <person name="Selbmann L."/>
        </authorList>
    </citation>
    <scope>NUCLEOTIDE SEQUENCE [LARGE SCALE GENOMIC DNA]</scope>
    <source>
        <strain evidence="1 2">CCFEE 5792</strain>
    </source>
</reference>
<dbReference type="CDD" id="cd05374">
    <property type="entry name" value="17beta-HSD-like_SDR_c"/>
    <property type="match status" value="1"/>
</dbReference>
<name>A0AAV9NAE6_9EURO</name>
<proteinExistence type="predicted"/>
<dbReference type="AlphaFoldDB" id="A0AAV9NAE6"/>
<dbReference type="PANTHER" id="PTHR43976:SF9">
    <property type="entry name" value="OXIDOREDUCTASE"/>
    <property type="match status" value="1"/>
</dbReference>
<sequence length="307" mass="32969">MSASSSSVKTIIITGASTGFGALAARLLAQRGHIVYAGVRHHEEAEIAAARDFAFQNKVALRTVLLDVTDEAAVNAAVEQVLGELEAENKPQTIDVVMHNAGLGSIGPAEAWTPQEMMKYFDINVLGAQRVNRAVLPHMRRAGKGLLIWTSSSSTRGGTPPFLGPYFASKAAMDSLAITYAGELTKWGIETSIVIPGAFTTGTKHFENMGKPRDEAEVGKQYVEGPYKGVSERIIDGLMAITPKDADPADVARAMVRLVDTPHGERPLRVHVDPVGDGAEIVNAVADRVRAELLRRIGLEDVLRPKI</sequence>
<dbReference type="Pfam" id="PF00106">
    <property type="entry name" value="adh_short"/>
    <property type="match status" value="1"/>
</dbReference>
<dbReference type="PRINTS" id="PR00081">
    <property type="entry name" value="GDHRDH"/>
</dbReference>
<evidence type="ECO:0000313" key="1">
    <source>
        <dbReference type="EMBL" id="KAK5050792.1"/>
    </source>
</evidence>
<dbReference type="RefSeq" id="XP_064705292.1">
    <property type="nucleotide sequence ID" value="XM_064846939.1"/>
</dbReference>
<protein>
    <recommendedName>
        <fullName evidence="3">Oxidoreductase</fullName>
    </recommendedName>
</protein>
<dbReference type="Gene3D" id="3.40.50.720">
    <property type="entry name" value="NAD(P)-binding Rossmann-like Domain"/>
    <property type="match status" value="1"/>
</dbReference>
<dbReference type="EMBL" id="JAVRRD010000016">
    <property type="protein sequence ID" value="KAK5050792.1"/>
    <property type="molecule type" value="Genomic_DNA"/>
</dbReference>
<evidence type="ECO:0008006" key="3">
    <source>
        <dbReference type="Google" id="ProtNLM"/>
    </source>
</evidence>
<gene>
    <name evidence="1" type="ORF">LTR84_003351</name>
</gene>